<name>A0A0A2C6L3_PROMR</name>
<protein>
    <submittedName>
        <fullName evidence="1">Uncharacterized protein</fullName>
    </submittedName>
</protein>
<dbReference type="EMBL" id="JNAX01000004">
    <property type="protein sequence ID" value="KGG21963.1"/>
    <property type="molecule type" value="Genomic_DNA"/>
</dbReference>
<dbReference type="AlphaFoldDB" id="A0A0A2C6L3"/>
<evidence type="ECO:0000313" key="1">
    <source>
        <dbReference type="EMBL" id="KGG21963.1"/>
    </source>
</evidence>
<accession>A0A0A2C6L3</accession>
<comment type="caution">
    <text evidence="1">The sequence shown here is derived from an EMBL/GenBank/DDBJ whole genome shotgun (WGS) entry which is preliminary data.</text>
</comment>
<sequence>MNSEYLFEVKLKGLSELDYPAKYYLQQIIESWWRVTKGEPEGIYFDREQDLTDRIKLLSTTPIKEETNV</sequence>
<dbReference type="RefSeq" id="WP_036904498.1">
    <property type="nucleotide sequence ID" value="NZ_CP138967.1"/>
</dbReference>
<gene>
    <name evidence="1" type="ORF">EV03_0282</name>
</gene>
<proteinExistence type="predicted"/>
<organism evidence="1 2">
    <name type="scientific">Prochlorococcus marinus str. PAC1</name>
    <dbReference type="NCBI Taxonomy" id="59924"/>
    <lineage>
        <taxon>Bacteria</taxon>
        <taxon>Bacillati</taxon>
        <taxon>Cyanobacteriota</taxon>
        <taxon>Cyanophyceae</taxon>
        <taxon>Synechococcales</taxon>
        <taxon>Prochlorococcaceae</taxon>
        <taxon>Prochlorococcus</taxon>
    </lineage>
</organism>
<evidence type="ECO:0000313" key="2">
    <source>
        <dbReference type="Proteomes" id="UP000030392"/>
    </source>
</evidence>
<reference evidence="2" key="1">
    <citation type="journal article" date="2014" name="Sci. Data">
        <title>Genomes of diverse isolates of the marine cyanobacterium Prochlorococcus.</title>
        <authorList>
            <person name="Biller S."/>
            <person name="Berube P."/>
            <person name="Thompson J."/>
            <person name="Kelly L."/>
            <person name="Roggensack S."/>
            <person name="Awad L."/>
            <person name="Roache-Johnson K."/>
            <person name="Ding H."/>
            <person name="Giovannoni S.J."/>
            <person name="Moore L.R."/>
            <person name="Chisholm S.W."/>
        </authorList>
    </citation>
    <scope>NUCLEOTIDE SEQUENCE [LARGE SCALE GENOMIC DNA]</scope>
    <source>
        <strain evidence="2">PAC1</strain>
    </source>
</reference>
<dbReference type="Proteomes" id="UP000030392">
    <property type="component" value="Unassembled WGS sequence"/>
</dbReference>